<keyword evidence="1" id="KW-0472">Membrane</keyword>
<keyword evidence="1" id="KW-1133">Transmembrane helix</keyword>
<feature type="transmembrane region" description="Helical" evidence="1">
    <location>
        <begin position="380"/>
        <end position="398"/>
    </location>
</feature>
<reference evidence="3 4" key="1">
    <citation type="journal article" date="2020" name="IScience">
        <title>Genome Sequencing of the Endangered Kingdonia uniflora (Circaeasteraceae, Ranunculales) Reveals Potential Mechanisms of Evolutionary Specialization.</title>
        <authorList>
            <person name="Sun Y."/>
            <person name="Deng T."/>
            <person name="Zhang A."/>
            <person name="Moore M.J."/>
            <person name="Landis J.B."/>
            <person name="Lin N."/>
            <person name="Zhang H."/>
            <person name="Zhang X."/>
            <person name="Huang J."/>
            <person name="Zhang X."/>
            <person name="Sun H."/>
            <person name="Wang H."/>
        </authorList>
    </citation>
    <scope>NUCLEOTIDE SEQUENCE [LARGE SCALE GENOMIC DNA]</scope>
    <source>
        <strain evidence="3">TB1705</strain>
        <tissue evidence="3">Leaf</tissue>
    </source>
</reference>
<organism evidence="3 4">
    <name type="scientific">Kingdonia uniflora</name>
    <dbReference type="NCBI Taxonomy" id="39325"/>
    <lineage>
        <taxon>Eukaryota</taxon>
        <taxon>Viridiplantae</taxon>
        <taxon>Streptophyta</taxon>
        <taxon>Embryophyta</taxon>
        <taxon>Tracheophyta</taxon>
        <taxon>Spermatophyta</taxon>
        <taxon>Magnoliopsida</taxon>
        <taxon>Ranunculales</taxon>
        <taxon>Circaeasteraceae</taxon>
        <taxon>Kingdonia</taxon>
    </lineage>
</organism>
<dbReference type="Gene3D" id="3.20.20.190">
    <property type="entry name" value="Phosphatidylinositol (PI) phosphodiesterase"/>
    <property type="match status" value="1"/>
</dbReference>
<dbReference type="GO" id="GO:0006629">
    <property type="term" value="P:lipid metabolic process"/>
    <property type="evidence" value="ECO:0007669"/>
    <property type="project" value="InterPro"/>
</dbReference>
<gene>
    <name evidence="3" type="ORF">GIB67_017592</name>
</gene>
<accession>A0A7J7LNB1</accession>
<dbReference type="SUPFAM" id="SSF51695">
    <property type="entry name" value="PLC-like phosphodiesterases"/>
    <property type="match status" value="1"/>
</dbReference>
<proteinExistence type="predicted"/>
<dbReference type="OrthoDB" id="7984201at2759"/>
<dbReference type="AlphaFoldDB" id="A0A7J7LNB1"/>
<keyword evidence="4" id="KW-1185">Reference proteome</keyword>
<protein>
    <submittedName>
        <fullName evidence="3">Uncharacterized protein</fullName>
    </submittedName>
</protein>
<dbReference type="Proteomes" id="UP000541444">
    <property type="component" value="Unassembled WGS sequence"/>
</dbReference>
<dbReference type="PROSITE" id="PS50007">
    <property type="entry name" value="PIPLC_X_DOMAIN"/>
    <property type="match status" value="1"/>
</dbReference>
<dbReference type="InterPro" id="IPR017946">
    <property type="entry name" value="PLC-like_Pdiesterase_TIM-brl"/>
</dbReference>
<evidence type="ECO:0000313" key="4">
    <source>
        <dbReference type="Proteomes" id="UP000541444"/>
    </source>
</evidence>
<comment type="caution">
    <text evidence="3">The sequence shown here is derived from an EMBL/GenBank/DDBJ whole genome shotgun (WGS) entry which is preliminary data.</text>
</comment>
<evidence type="ECO:0000256" key="1">
    <source>
        <dbReference type="SAM" id="Phobius"/>
    </source>
</evidence>
<feature type="chain" id="PRO_5029826995" evidence="2">
    <location>
        <begin position="21"/>
        <end position="399"/>
    </location>
</feature>
<name>A0A7J7LNB1_9MAGN</name>
<dbReference type="PANTHER" id="PTHR13593">
    <property type="match status" value="1"/>
</dbReference>
<sequence>MTNFIHYFFITTLLFTYSSALKTGQTCVVNHNCDKGLHCETCVAKGNVRPRCTRIQPVIPTTQVKGLPFNRYSWLTTHNAFARLGEKSATGSVILSPTNQQDSITGQLNNGVRGLMLDVYDFENDIWLCHSYGGLCFNFTAFQPAINILKEIQVFLESNPLEIVTVILEDYVKSPLGLSKIFNAAGLTKFWFPVSRMPKNGGDWPTVDDMIQKNQRLVVFTSVLEKEVTEGIAYEWNYIVENQYGNGGMIEEFCPNREESSPLNTTSRSLVLMNYFPTIPDVLEACKHNSASLISMMNTCYLAAGKRMPNFVTVDFYKRSDGAGAPEAVDEANGHLVCGCSNIANCKDKTASGRCDAESGTSLGIRNLNPSMGTTLSNRLLHLRFVGVILASILLVLYR</sequence>
<dbReference type="Pfam" id="PF26178">
    <property type="entry name" value="PI-PLC_cat"/>
    <property type="match status" value="1"/>
</dbReference>
<feature type="signal peptide" evidence="2">
    <location>
        <begin position="1"/>
        <end position="20"/>
    </location>
</feature>
<dbReference type="InterPro" id="IPR051057">
    <property type="entry name" value="PI-PLC_domain"/>
</dbReference>
<dbReference type="EMBL" id="JACGCM010002156">
    <property type="protein sequence ID" value="KAF6143984.1"/>
    <property type="molecule type" value="Genomic_DNA"/>
</dbReference>
<evidence type="ECO:0000313" key="3">
    <source>
        <dbReference type="EMBL" id="KAF6143984.1"/>
    </source>
</evidence>
<evidence type="ECO:0000256" key="2">
    <source>
        <dbReference type="SAM" id="SignalP"/>
    </source>
</evidence>
<keyword evidence="2" id="KW-0732">Signal</keyword>
<dbReference type="PANTHER" id="PTHR13593:SF134">
    <property type="entry name" value="F14J22.5 PROTEIN"/>
    <property type="match status" value="1"/>
</dbReference>
<dbReference type="GO" id="GO:0008081">
    <property type="term" value="F:phosphoric diester hydrolase activity"/>
    <property type="evidence" value="ECO:0007669"/>
    <property type="project" value="InterPro"/>
</dbReference>
<dbReference type="CDD" id="cd08588">
    <property type="entry name" value="PI-PLCc_At5g67130_like"/>
    <property type="match status" value="1"/>
</dbReference>
<keyword evidence="1" id="KW-0812">Transmembrane</keyword>